<dbReference type="GO" id="GO:0003677">
    <property type="term" value="F:DNA binding"/>
    <property type="evidence" value="ECO:0007669"/>
    <property type="project" value="InterPro"/>
</dbReference>
<dbReference type="GO" id="GO:0004803">
    <property type="term" value="F:transposase activity"/>
    <property type="evidence" value="ECO:0007669"/>
    <property type="project" value="InterPro"/>
</dbReference>
<sequence length="176" mass="20539">MSALLKLELKEWQQMAALQELPKGAFTGPNPTDRGKRSIKRHILVDRRGAPVAFVIAPAGTHDSKLLFPNLRNFRILRNSKVLKPEILSLDKAYANNAIKDKLKKRNIRYRIPNKKNTKNPEWIAPLNPFRWTVERIFAWFNAFRAVKTCWEFKLKNYTALFQIAFAIILFRMSCK</sequence>
<comment type="caution">
    <text evidence="2">The sequence shown here is derived from an EMBL/GenBank/DDBJ whole genome shotgun (WGS) entry which is preliminary data.</text>
</comment>
<dbReference type="Proteomes" id="UP000006324">
    <property type="component" value="Unassembled WGS sequence"/>
</dbReference>
<protein>
    <submittedName>
        <fullName evidence="2">Transposase, IS4 family</fullName>
    </submittedName>
</protein>
<dbReference type="Pfam" id="PF01609">
    <property type="entry name" value="DDE_Tnp_1"/>
    <property type="match status" value="1"/>
</dbReference>
<evidence type="ECO:0000313" key="2">
    <source>
        <dbReference type="EMBL" id="EKO25193.1"/>
    </source>
</evidence>
<dbReference type="EMBL" id="AHNQ02000025">
    <property type="protein sequence ID" value="EKO25193.1"/>
    <property type="molecule type" value="Genomic_DNA"/>
</dbReference>
<dbReference type="GO" id="GO:0006313">
    <property type="term" value="P:DNA transposition"/>
    <property type="evidence" value="ECO:0007669"/>
    <property type="project" value="InterPro"/>
</dbReference>
<proteinExistence type="predicted"/>
<gene>
    <name evidence="2" type="ORF">LEP1GSC104_3775</name>
</gene>
<dbReference type="AlphaFoldDB" id="A0A0F6HA95"/>
<name>A0A0F6HA95_LEPIR</name>
<reference evidence="2 3" key="1">
    <citation type="submission" date="2012-09" db="EMBL/GenBank/DDBJ databases">
        <authorList>
            <person name="Harkins D.M."/>
            <person name="Durkin A.S."/>
            <person name="Brinkac L.M."/>
            <person name="Selengut J.D."/>
            <person name="Sanka R."/>
            <person name="DePew J."/>
            <person name="Purushe J."/>
            <person name="Chanthongthip A."/>
            <person name="Lattana O."/>
            <person name="Phetsouvanh R."/>
            <person name="Newton P.N."/>
            <person name="Vinetz J.M."/>
            <person name="Sutton G.G."/>
            <person name="Nelson W.C."/>
            <person name="Fouts D.E."/>
        </authorList>
    </citation>
    <scope>NUCLEOTIDE SEQUENCE [LARGE SCALE GENOMIC DNA]</scope>
    <source>
        <strain evidence="2 3">UI 12621</strain>
    </source>
</reference>
<dbReference type="NCBIfam" id="NF033580">
    <property type="entry name" value="transpos_IS5_3"/>
    <property type="match status" value="1"/>
</dbReference>
<dbReference type="PANTHER" id="PTHR30007">
    <property type="entry name" value="PHP DOMAIN PROTEIN"/>
    <property type="match status" value="1"/>
</dbReference>
<feature type="domain" description="Transposase IS4-like" evidence="1">
    <location>
        <begin position="24"/>
        <end position="170"/>
    </location>
</feature>
<evidence type="ECO:0000313" key="3">
    <source>
        <dbReference type="Proteomes" id="UP000006324"/>
    </source>
</evidence>
<dbReference type="InterPro" id="IPR002559">
    <property type="entry name" value="Transposase_11"/>
</dbReference>
<organism evidence="2 3">
    <name type="scientific">Leptospira interrogans str. UI 12621</name>
    <dbReference type="NCBI Taxonomy" id="1049937"/>
    <lineage>
        <taxon>Bacteria</taxon>
        <taxon>Pseudomonadati</taxon>
        <taxon>Spirochaetota</taxon>
        <taxon>Spirochaetia</taxon>
        <taxon>Leptospirales</taxon>
        <taxon>Leptospiraceae</taxon>
        <taxon>Leptospira</taxon>
    </lineage>
</organism>
<evidence type="ECO:0000259" key="1">
    <source>
        <dbReference type="Pfam" id="PF01609"/>
    </source>
</evidence>
<accession>A0A0F6HA95</accession>
<dbReference type="PANTHER" id="PTHR30007:SF1">
    <property type="entry name" value="BLR1914 PROTEIN"/>
    <property type="match status" value="1"/>
</dbReference>